<comment type="caution">
    <text evidence="7">Lacks conserved residue(s) required for the propagation of feature annotation.</text>
</comment>
<dbReference type="PANTHER" id="PTHR33362">
    <property type="entry name" value="SIALIC ACID TRAP TRANSPORTER PERMEASE PROTEIN SIAT-RELATED"/>
    <property type="match status" value="1"/>
</dbReference>
<keyword evidence="2" id="KW-1003">Cell membrane</keyword>
<reference evidence="9 10" key="1">
    <citation type="submission" date="2006-02" db="EMBL/GenBank/DDBJ databases">
        <authorList>
            <person name="Waterbury J."/>
            <person name="Ferriera S."/>
            <person name="Johnson J."/>
            <person name="Kravitz S."/>
            <person name="Halpern A."/>
            <person name="Remington K."/>
            <person name="Beeson K."/>
            <person name="Tran B."/>
            <person name="Rogers Y.-H."/>
            <person name="Friedman R."/>
            <person name="Venter J.C."/>
        </authorList>
    </citation>
    <scope>NUCLEOTIDE SEQUENCE [LARGE SCALE GENOMIC DNA]</scope>
    <source>
        <strain evidence="9 10">Nb-231</strain>
    </source>
</reference>
<feature type="transmembrane region" description="Helical" evidence="7">
    <location>
        <begin position="213"/>
        <end position="235"/>
    </location>
</feature>
<comment type="function">
    <text evidence="7">Part of the tripartite ATP-independent periplasmic (TRAP) transport system.</text>
</comment>
<evidence type="ECO:0000256" key="7">
    <source>
        <dbReference type="RuleBase" id="RU369079"/>
    </source>
</evidence>
<feature type="transmembrane region" description="Helical" evidence="7">
    <location>
        <begin position="171"/>
        <end position="192"/>
    </location>
</feature>
<feature type="domain" description="TRAP C4-dicarboxylate transport system permease DctM subunit" evidence="8">
    <location>
        <begin position="7"/>
        <end position="418"/>
    </location>
</feature>
<keyword evidence="6 7" id="KW-0472">Membrane</keyword>
<dbReference type="PANTHER" id="PTHR33362:SF5">
    <property type="entry name" value="C4-DICARBOXYLATE TRAP TRANSPORTER LARGE PERMEASE PROTEIN DCTM"/>
    <property type="match status" value="1"/>
</dbReference>
<evidence type="ECO:0000256" key="2">
    <source>
        <dbReference type="ARBA" id="ARBA00022475"/>
    </source>
</evidence>
<keyword evidence="10" id="KW-1185">Reference proteome</keyword>
<dbReference type="PIRSF" id="PIRSF006066">
    <property type="entry name" value="HI0050"/>
    <property type="match status" value="1"/>
</dbReference>
<accession>A4BLF1</accession>
<proteinExistence type="inferred from homology"/>
<evidence type="ECO:0000313" key="9">
    <source>
        <dbReference type="EMBL" id="EAR23139.1"/>
    </source>
</evidence>
<feature type="transmembrane region" description="Helical" evidence="7">
    <location>
        <begin position="241"/>
        <end position="257"/>
    </location>
</feature>
<dbReference type="Proteomes" id="UP000003374">
    <property type="component" value="Unassembled WGS sequence"/>
</dbReference>
<dbReference type="Pfam" id="PF06808">
    <property type="entry name" value="DctM"/>
    <property type="match status" value="1"/>
</dbReference>
<name>A4BLF1_9GAMM</name>
<dbReference type="InterPro" id="IPR010656">
    <property type="entry name" value="DctM"/>
</dbReference>
<evidence type="ECO:0000313" key="10">
    <source>
        <dbReference type="Proteomes" id="UP000003374"/>
    </source>
</evidence>
<dbReference type="NCBIfam" id="TIGR00786">
    <property type="entry name" value="dctM"/>
    <property type="match status" value="1"/>
</dbReference>
<comment type="subunit">
    <text evidence="7">The complex comprises the extracytoplasmic solute receptor protein and the two transmembrane proteins.</text>
</comment>
<protein>
    <recommendedName>
        <fullName evidence="7">TRAP transporter large permease protein</fullName>
    </recommendedName>
</protein>
<dbReference type="HOGENOM" id="CLU_019824_4_1_6"/>
<evidence type="ECO:0000259" key="8">
    <source>
        <dbReference type="Pfam" id="PF06808"/>
    </source>
</evidence>
<gene>
    <name evidence="9" type="ORF">NB231_15003</name>
</gene>
<evidence type="ECO:0000256" key="3">
    <source>
        <dbReference type="ARBA" id="ARBA00022519"/>
    </source>
</evidence>
<dbReference type="GO" id="GO:0005886">
    <property type="term" value="C:plasma membrane"/>
    <property type="evidence" value="ECO:0007669"/>
    <property type="project" value="UniProtKB-SubCell"/>
</dbReference>
<comment type="caution">
    <text evidence="9">The sequence shown here is derived from an EMBL/GenBank/DDBJ whole genome shotgun (WGS) entry which is preliminary data.</text>
</comment>
<dbReference type="GO" id="GO:0022857">
    <property type="term" value="F:transmembrane transporter activity"/>
    <property type="evidence" value="ECO:0007669"/>
    <property type="project" value="UniProtKB-UniRule"/>
</dbReference>
<dbReference type="InterPro" id="IPR004681">
    <property type="entry name" value="TRAP_DctM"/>
</dbReference>
<feature type="transmembrane region" description="Helical" evidence="7">
    <location>
        <begin position="54"/>
        <end position="71"/>
    </location>
</feature>
<keyword evidence="7" id="KW-0813">Transport</keyword>
<feature type="transmembrane region" description="Helical" evidence="7">
    <location>
        <begin position="313"/>
        <end position="342"/>
    </location>
</feature>
<evidence type="ECO:0000256" key="6">
    <source>
        <dbReference type="ARBA" id="ARBA00023136"/>
    </source>
</evidence>
<comment type="subcellular location">
    <subcellularLocation>
        <location evidence="1 7">Cell inner membrane</location>
        <topology evidence="1 7">Multi-pass membrane protein</topology>
    </subcellularLocation>
</comment>
<organism evidence="9 10">
    <name type="scientific">Nitrococcus mobilis Nb-231</name>
    <dbReference type="NCBI Taxonomy" id="314278"/>
    <lineage>
        <taxon>Bacteria</taxon>
        <taxon>Pseudomonadati</taxon>
        <taxon>Pseudomonadota</taxon>
        <taxon>Gammaproteobacteria</taxon>
        <taxon>Chromatiales</taxon>
        <taxon>Ectothiorhodospiraceae</taxon>
        <taxon>Nitrococcus</taxon>
    </lineage>
</organism>
<dbReference type="STRING" id="314278.NB231_15003"/>
<sequence>MIALVILGILLVLLFLGFPMKVPLTAAALAVVLLFFPGGDPATLVQQMIGGVEPAALIAVPMFIFAAEIMTRGQAADRLLDLVMRLVGHVRGGLPVASAVSCTLFGALSGSTQATVVAIGGPLRPKMLKAGYSDSFTTALIINASDIALLIPPSIGMIVYGVVSGTSIGELFIAGIGPGLLILALFCAYSVFASVRLGIAPLPRATWSERFIALRRALLPLGFPIIIIGGIYAGVFSPTEAAAVCVLYAAILEVGVYRELKLRDLPRIALSTGLVTSVVFVLVAAGAAFSWAISYAQLPDQLINETLGLGPESGYATIMASIAVAFFLGCMFVDPIVVILILTPLFHPVAVGAGIDPVLVGTVVTLQVAIGSATPPFGCDIFTAIAIFQRPYLEIVRGTPPFILILVAASVLLIAFPDVALLLRDLAFSK</sequence>
<feature type="transmembrane region" description="Helical" evidence="7">
    <location>
        <begin position="402"/>
        <end position="423"/>
    </location>
</feature>
<evidence type="ECO:0000256" key="5">
    <source>
        <dbReference type="ARBA" id="ARBA00022989"/>
    </source>
</evidence>
<feature type="transmembrane region" description="Helical" evidence="7">
    <location>
        <begin position="349"/>
        <end position="370"/>
    </location>
</feature>
<dbReference type="OrthoDB" id="9796052at2"/>
<dbReference type="EMBL" id="AAOF01000001">
    <property type="protein sequence ID" value="EAR23139.1"/>
    <property type="molecule type" value="Genomic_DNA"/>
</dbReference>
<dbReference type="RefSeq" id="WP_005004103.1">
    <property type="nucleotide sequence ID" value="NZ_CH672427.1"/>
</dbReference>
<evidence type="ECO:0000256" key="4">
    <source>
        <dbReference type="ARBA" id="ARBA00022692"/>
    </source>
</evidence>
<feature type="transmembrane region" description="Helical" evidence="7">
    <location>
        <begin position="269"/>
        <end position="293"/>
    </location>
</feature>
<dbReference type="eggNOG" id="COG1593">
    <property type="taxonomic scope" value="Bacteria"/>
</dbReference>
<keyword evidence="4 7" id="KW-0812">Transmembrane</keyword>
<evidence type="ECO:0000256" key="1">
    <source>
        <dbReference type="ARBA" id="ARBA00004429"/>
    </source>
</evidence>
<dbReference type="AlphaFoldDB" id="A4BLF1"/>
<feature type="transmembrane region" description="Helical" evidence="7">
    <location>
        <begin position="136"/>
        <end position="159"/>
    </location>
</feature>
<keyword evidence="5 7" id="KW-1133">Transmembrane helix</keyword>
<keyword evidence="3 7" id="KW-0997">Cell inner membrane</keyword>
<comment type="similarity">
    <text evidence="7">Belongs to the TRAP transporter large permease family.</text>
</comment>